<protein>
    <submittedName>
        <fullName evidence="5">Protease 3</fullName>
        <ecNumber evidence="5">3.4.24.55</ecNumber>
    </submittedName>
</protein>
<sequence>MYTKDTLDNRIRVVTEYIPYVNSVSVGVWIANGSRDENLINNGISHFIEHMMFKGTDKRSAKDIAESIEEIGGQINAFTGKESTCYYVKVLDSHLDIAIDVLSDMLLNSIMNDSDIEREKGVILEEINMYEDSPEDLSTDLLSKAMWPDSSVGYPILGNQDTLKSFDSRIIKEYINNNYVADNTVISIVGNFDINKVMSLISEKFAEWNVTKRDVSYDAPEIKKSVLTKYKDIEQVHLSLGLKGLEMGNDDVYTLLAINNIFGGGTSSRLFQKIREEKGYAYSIYSYPSSYRNIGYFSIYVGMNPSYVKDVISLIQDEIEEIKVKGVSETELKKSKEQLKGNYILGLESTSNRMFGIGKSELLLGKINEPKEILDKIDAITHEDAKRIIKTVFENGIISSAAVGKIDKKMNIEGLLL</sequence>
<reference evidence="5 6" key="1">
    <citation type="submission" date="2015-09" db="EMBL/GenBank/DDBJ databases">
        <title>Genome sequence of Oxobacter pfennigii DSM 3222.</title>
        <authorList>
            <person name="Poehlein A."/>
            <person name="Bengelsdorf F.R."/>
            <person name="Schiel-Bengelsdorf B."/>
            <person name="Duerre P."/>
            <person name="Daniel R."/>
        </authorList>
    </citation>
    <scope>NUCLEOTIDE SEQUENCE [LARGE SCALE GENOMIC DNA]</scope>
    <source>
        <strain evidence="5 6">DSM 3222</strain>
    </source>
</reference>
<dbReference type="GO" id="GO:0004222">
    <property type="term" value="F:metalloendopeptidase activity"/>
    <property type="evidence" value="ECO:0007669"/>
    <property type="project" value="UniProtKB-EC"/>
</dbReference>
<accession>A0A0P8YW22</accession>
<evidence type="ECO:0000313" key="6">
    <source>
        <dbReference type="Proteomes" id="UP000050326"/>
    </source>
</evidence>
<evidence type="ECO:0000259" key="3">
    <source>
        <dbReference type="Pfam" id="PF00675"/>
    </source>
</evidence>
<feature type="domain" description="Peptidase M16 C-terminal" evidence="4">
    <location>
        <begin position="171"/>
        <end position="339"/>
    </location>
</feature>
<dbReference type="Proteomes" id="UP000050326">
    <property type="component" value="Unassembled WGS sequence"/>
</dbReference>
<dbReference type="RefSeq" id="WP_054875108.1">
    <property type="nucleotide sequence ID" value="NZ_LKET01000032.1"/>
</dbReference>
<keyword evidence="6" id="KW-1185">Reference proteome</keyword>
<evidence type="ECO:0000259" key="4">
    <source>
        <dbReference type="Pfam" id="PF05193"/>
    </source>
</evidence>
<dbReference type="InterPro" id="IPR011249">
    <property type="entry name" value="Metalloenz_LuxS/M16"/>
</dbReference>
<dbReference type="SUPFAM" id="SSF63411">
    <property type="entry name" value="LuxS/MPP-like metallohydrolase"/>
    <property type="match status" value="2"/>
</dbReference>
<comment type="caution">
    <text evidence="5">The sequence shown here is derived from an EMBL/GenBank/DDBJ whole genome shotgun (WGS) entry which is preliminary data.</text>
</comment>
<dbReference type="InterPro" id="IPR050361">
    <property type="entry name" value="MPP/UQCRC_Complex"/>
</dbReference>
<dbReference type="Pfam" id="PF05193">
    <property type="entry name" value="Peptidase_M16_C"/>
    <property type="match status" value="1"/>
</dbReference>
<name>A0A0P8YW22_9CLOT</name>
<dbReference type="Gene3D" id="3.30.830.10">
    <property type="entry name" value="Metalloenzyme, LuxS/M16 peptidase-like"/>
    <property type="match status" value="2"/>
</dbReference>
<dbReference type="FunFam" id="3.30.830.10:FF:000008">
    <property type="entry name" value="Mitochondrial-processing peptidase subunit beta"/>
    <property type="match status" value="1"/>
</dbReference>
<dbReference type="PANTHER" id="PTHR11851:SF49">
    <property type="entry name" value="MITOCHONDRIAL-PROCESSING PEPTIDASE SUBUNIT ALPHA"/>
    <property type="match status" value="1"/>
</dbReference>
<dbReference type="PROSITE" id="PS00143">
    <property type="entry name" value="INSULINASE"/>
    <property type="match status" value="1"/>
</dbReference>
<dbReference type="EC" id="3.4.24.55" evidence="5"/>
<keyword evidence="5" id="KW-0645">Protease</keyword>
<evidence type="ECO:0000256" key="1">
    <source>
        <dbReference type="ARBA" id="ARBA00007261"/>
    </source>
</evidence>
<dbReference type="InterPro" id="IPR007863">
    <property type="entry name" value="Peptidase_M16_C"/>
</dbReference>
<dbReference type="GO" id="GO:0006508">
    <property type="term" value="P:proteolysis"/>
    <property type="evidence" value="ECO:0007669"/>
    <property type="project" value="UniProtKB-KW"/>
</dbReference>
<comment type="similarity">
    <text evidence="1 2">Belongs to the peptidase M16 family.</text>
</comment>
<keyword evidence="5" id="KW-0378">Hydrolase</keyword>
<dbReference type="InterPro" id="IPR011765">
    <property type="entry name" value="Pept_M16_N"/>
</dbReference>
<dbReference type="InterPro" id="IPR001431">
    <property type="entry name" value="Pept_M16_Zn_BS"/>
</dbReference>
<evidence type="ECO:0000256" key="2">
    <source>
        <dbReference type="RuleBase" id="RU004447"/>
    </source>
</evidence>
<dbReference type="STRING" id="36849.OXPF_20600"/>
<dbReference type="GO" id="GO:0046872">
    <property type="term" value="F:metal ion binding"/>
    <property type="evidence" value="ECO:0007669"/>
    <property type="project" value="InterPro"/>
</dbReference>
<feature type="domain" description="Peptidase M16 N-terminal" evidence="3">
    <location>
        <begin position="12"/>
        <end position="158"/>
    </location>
</feature>
<dbReference type="OrthoDB" id="9811314at2"/>
<organism evidence="5 6">
    <name type="scientific">Oxobacter pfennigii</name>
    <dbReference type="NCBI Taxonomy" id="36849"/>
    <lineage>
        <taxon>Bacteria</taxon>
        <taxon>Bacillati</taxon>
        <taxon>Bacillota</taxon>
        <taxon>Clostridia</taxon>
        <taxon>Eubacteriales</taxon>
        <taxon>Clostridiaceae</taxon>
        <taxon>Oxobacter</taxon>
    </lineage>
</organism>
<dbReference type="PATRIC" id="fig|36849.3.peg.2177"/>
<dbReference type="AlphaFoldDB" id="A0A0P8YW22"/>
<evidence type="ECO:0000313" key="5">
    <source>
        <dbReference type="EMBL" id="KPU43895.1"/>
    </source>
</evidence>
<gene>
    <name evidence="5" type="primary">ptrA</name>
    <name evidence="5" type="ORF">OXPF_20600</name>
</gene>
<dbReference type="PANTHER" id="PTHR11851">
    <property type="entry name" value="METALLOPROTEASE"/>
    <property type="match status" value="1"/>
</dbReference>
<dbReference type="EMBL" id="LKET01000032">
    <property type="protein sequence ID" value="KPU43895.1"/>
    <property type="molecule type" value="Genomic_DNA"/>
</dbReference>
<dbReference type="Pfam" id="PF00675">
    <property type="entry name" value="Peptidase_M16"/>
    <property type="match status" value="1"/>
</dbReference>
<proteinExistence type="inferred from homology"/>